<protein>
    <submittedName>
        <fullName evidence="1">Uncharacterized protein</fullName>
    </submittedName>
</protein>
<dbReference type="EMBL" id="LO017727">
    <property type="protein sequence ID" value="CRH07560.1"/>
    <property type="molecule type" value="Genomic_DNA"/>
</dbReference>
<proteinExistence type="predicted"/>
<accession>A0A1S7LL14</accession>
<evidence type="ECO:0000313" key="1">
    <source>
        <dbReference type="EMBL" id="CRH07560.1"/>
    </source>
</evidence>
<sequence length="55" mass="6363">MIAMVVISPQVDCLPRARSMQTEAGVWMSVWYTLFPYLQTQVQNYLRSYADSEGM</sequence>
<dbReference type="AlphaFoldDB" id="A0A1S7LL14"/>
<organism evidence="1">
    <name type="scientific">Magnetococcus massalia (strain MO-1)</name>
    <dbReference type="NCBI Taxonomy" id="451514"/>
    <lineage>
        <taxon>Bacteria</taxon>
        <taxon>Pseudomonadati</taxon>
        <taxon>Pseudomonadota</taxon>
        <taxon>Magnetococcia</taxon>
        <taxon>Magnetococcales</taxon>
        <taxon>Magnetococcaceae</taxon>
        <taxon>Magnetococcus</taxon>
    </lineage>
</organism>
<name>A0A1S7LL14_MAGMO</name>
<reference evidence="1" key="1">
    <citation type="submission" date="2015-04" db="EMBL/GenBank/DDBJ databases">
        <authorList>
            <person name="Syromyatnikov M.Y."/>
            <person name="Popov V.N."/>
        </authorList>
    </citation>
    <scope>NUCLEOTIDE SEQUENCE</scope>
    <source>
        <strain evidence="1">MO-1</strain>
    </source>
</reference>
<gene>
    <name evidence="1" type="ORF">MAGMO_3423</name>
</gene>